<dbReference type="PANTHER" id="PTHR45974:SF216">
    <property type="entry name" value="PROTEIN KINASE DOMAIN-CONTAINING PROTEIN"/>
    <property type="match status" value="1"/>
</dbReference>
<keyword evidence="16" id="KW-0325">Glycoprotein</keyword>
<dbReference type="Proteomes" id="UP000189701">
    <property type="component" value="Unplaced"/>
</dbReference>
<evidence type="ECO:0000256" key="6">
    <source>
        <dbReference type="ARBA" id="ARBA00022679"/>
    </source>
</evidence>
<dbReference type="InterPro" id="IPR001245">
    <property type="entry name" value="Ser-Thr/Tyr_kinase_cat_dom"/>
</dbReference>
<dbReference type="PANTHER" id="PTHR45974">
    <property type="entry name" value="RECEPTOR-LIKE PROTEIN 55"/>
    <property type="match status" value="1"/>
</dbReference>
<keyword evidence="13 20" id="KW-1133">Transmembrane helix</keyword>
<dbReference type="SMART" id="SM00220">
    <property type="entry name" value="S_TKc"/>
    <property type="match status" value="1"/>
</dbReference>
<dbReference type="OrthoDB" id="2020077at2759"/>
<dbReference type="InterPro" id="IPR017441">
    <property type="entry name" value="Protein_kinase_ATP_BS"/>
</dbReference>
<dbReference type="RefSeq" id="XP_009783320.1">
    <property type="nucleotide sequence ID" value="XM_009785018.1"/>
</dbReference>
<comment type="catalytic activity">
    <reaction evidence="17">
        <text>L-threonyl-[protein] + ATP = O-phospho-L-threonyl-[protein] + ADP + H(+)</text>
        <dbReference type="Rhea" id="RHEA:46608"/>
        <dbReference type="Rhea" id="RHEA-COMP:11060"/>
        <dbReference type="Rhea" id="RHEA-COMP:11605"/>
        <dbReference type="ChEBI" id="CHEBI:15378"/>
        <dbReference type="ChEBI" id="CHEBI:30013"/>
        <dbReference type="ChEBI" id="CHEBI:30616"/>
        <dbReference type="ChEBI" id="CHEBI:61977"/>
        <dbReference type="ChEBI" id="CHEBI:456216"/>
        <dbReference type="EC" id="2.7.11.1"/>
    </reaction>
</comment>
<keyword evidence="11" id="KW-0418">Kinase</keyword>
<evidence type="ECO:0000256" key="19">
    <source>
        <dbReference type="PROSITE-ProRule" id="PRU10141"/>
    </source>
</evidence>
<keyword evidence="8" id="KW-0732">Signal</keyword>
<reference evidence="23" key="2">
    <citation type="submission" date="2025-08" db="UniProtKB">
        <authorList>
            <consortium name="RefSeq"/>
        </authorList>
    </citation>
    <scope>IDENTIFICATION</scope>
    <source>
        <tissue evidence="23">Leaf</tissue>
    </source>
</reference>
<dbReference type="InterPro" id="IPR008271">
    <property type="entry name" value="Ser/Thr_kinase_AS"/>
</dbReference>
<dbReference type="FunFam" id="1.10.510.10:FF:000453">
    <property type="entry name" value="LRR receptor-like serine/threonine-protein kinase HSL2"/>
    <property type="match status" value="1"/>
</dbReference>
<evidence type="ECO:0000256" key="8">
    <source>
        <dbReference type="ARBA" id="ARBA00022729"/>
    </source>
</evidence>
<keyword evidence="5" id="KW-0433">Leucine-rich repeat</keyword>
<evidence type="ECO:0000256" key="14">
    <source>
        <dbReference type="ARBA" id="ARBA00023136"/>
    </source>
</evidence>
<evidence type="ECO:0000256" key="9">
    <source>
        <dbReference type="ARBA" id="ARBA00022737"/>
    </source>
</evidence>
<comment type="similarity">
    <text evidence="2">Belongs to the protein kinase superfamily. Ser/Thr protein kinase family.</text>
</comment>
<name>A0A1U7XA40_NICSY</name>
<dbReference type="PROSITE" id="PS00108">
    <property type="entry name" value="PROTEIN_KINASE_ST"/>
    <property type="match status" value="1"/>
</dbReference>
<keyword evidence="12 19" id="KW-0067">ATP-binding</keyword>
<dbReference type="SUPFAM" id="SSF52058">
    <property type="entry name" value="L domain-like"/>
    <property type="match status" value="1"/>
</dbReference>
<keyword evidence="15" id="KW-0675">Receptor</keyword>
<dbReference type="EC" id="2.7.11.1" evidence="3"/>
<dbReference type="InterPro" id="IPR000719">
    <property type="entry name" value="Prot_kinase_dom"/>
</dbReference>
<dbReference type="InterPro" id="IPR001611">
    <property type="entry name" value="Leu-rich_rpt"/>
</dbReference>
<keyword evidence="22" id="KW-1185">Reference proteome</keyword>
<evidence type="ECO:0000259" key="21">
    <source>
        <dbReference type="PROSITE" id="PS50011"/>
    </source>
</evidence>
<dbReference type="Gene3D" id="1.10.510.10">
    <property type="entry name" value="Transferase(Phosphotransferase) domain 1"/>
    <property type="match status" value="1"/>
</dbReference>
<evidence type="ECO:0000256" key="13">
    <source>
        <dbReference type="ARBA" id="ARBA00022989"/>
    </source>
</evidence>
<gene>
    <name evidence="23" type="primary">LOC104231945</name>
</gene>
<evidence type="ECO:0000313" key="23">
    <source>
        <dbReference type="RefSeq" id="XP_009783320.1"/>
    </source>
</evidence>
<keyword evidence="14 20" id="KW-0472">Membrane</keyword>
<comment type="catalytic activity">
    <reaction evidence="18">
        <text>L-seryl-[protein] + ATP = O-phospho-L-seryl-[protein] + ADP + H(+)</text>
        <dbReference type="Rhea" id="RHEA:17989"/>
        <dbReference type="Rhea" id="RHEA-COMP:9863"/>
        <dbReference type="Rhea" id="RHEA-COMP:11604"/>
        <dbReference type="ChEBI" id="CHEBI:15378"/>
        <dbReference type="ChEBI" id="CHEBI:29999"/>
        <dbReference type="ChEBI" id="CHEBI:30616"/>
        <dbReference type="ChEBI" id="CHEBI:83421"/>
        <dbReference type="ChEBI" id="CHEBI:456216"/>
        <dbReference type="EC" id="2.7.11.1"/>
    </reaction>
</comment>
<dbReference type="Gene3D" id="3.30.200.20">
    <property type="entry name" value="Phosphorylase Kinase, domain 1"/>
    <property type="match status" value="1"/>
</dbReference>
<evidence type="ECO:0000256" key="3">
    <source>
        <dbReference type="ARBA" id="ARBA00012513"/>
    </source>
</evidence>
<organism evidence="22 23">
    <name type="scientific">Nicotiana sylvestris</name>
    <name type="common">Wood tobacco</name>
    <name type="synonym">South American tobacco</name>
    <dbReference type="NCBI Taxonomy" id="4096"/>
    <lineage>
        <taxon>Eukaryota</taxon>
        <taxon>Viridiplantae</taxon>
        <taxon>Streptophyta</taxon>
        <taxon>Embryophyta</taxon>
        <taxon>Tracheophyta</taxon>
        <taxon>Spermatophyta</taxon>
        <taxon>Magnoliopsida</taxon>
        <taxon>eudicotyledons</taxon>
        <taxon>Gunneridae</taxon>
        <taxon>Pentapetalae</taxon>
        <taxon>asterids</taxon>
        <taxon>lamiids</taxon>
        <taxon>Solanales</taxon>
        <taxon>Solanaceae</taxon>
        <taxon>Nicotianoideae</taxon>
        <taxon>Nicotianeae</taxon>
        <taxon>Nicotiana</taxon>
    </lineage>
</organism>
<keyword evidence="4" id="KW-0723">Serine/threonine-protein kinase</keyword>
<dbReference type="Pfam" id="PF07714">
    <property type="entry name" value="PK_Tyr_Ser-Thr"/>
    <property type="match status" value="1"/>
</dbReference>
<keyword evidence="9" id="KW-0677">Repeat</keyword>
<evidence type="ECO:0000256" key="10">
    <source>
        <dbReference type="ARBA" id="ARBA00022741"/>
    </source>
</evidence>
<reference evidence="22" key="1">
    <citation type="journal article" date="2013" name="Genome Biol.">
        <title>Reference genomes and transcriptomes of Nicotiana sylvestris and Nicotiana tomentosiformis.</title>
        <authorList>
            <person name="Sierro N."/>
            <person name="Battey J.N."/>
            <person name="Ouadi S."/>
            <person name="Bovet L."/>
            <person name="Goepfert S."/>
            <person name="Bakaher N."/>
            <person name="Peitsch M.C."/>
            <person name="Ivanov N.V."/>
        </authorList>
    </citation>
    <scope>NUCLEOTIDE SEQUENCE [LARGE SCALE GENOMIC DNA]</scope>
</reference>
<dbReference type="PROSITE" id="PS50011">
    <property type="entry name" value="PROTEIN_KINASE_DOM"/>
    <property type="match status" value="1"/>
</dbReference>
<sequence>MSIYLYAVFKMEGLRHCTYVIAITIHCYMLLAVAQITDPSEVSALISVKGSLVDSLEHLKDWKKGDPCTSNWTGVFCYNTFGADGYLHVRELRFMNKNLSGSLAPELGQLSHLKILNFMWNDLTGSIPKEIGNIKPLRLLLLNGNQLSGSLADELGYLPDLNRFQIDQNKISGEIPKTFSNLNRIRHIHFNNNSLSGQIPHELSNLSTLLHLLLDNNNLSGFLPPEFSALPDLEIIQLDNNNFSGSEIPATYGNLSSLLKLSLRNCFLQGPVPDFSRIRNLSYLDLSWNQLSGSIPQNKLSNNMTTIILAHNHLNGSVPKSFSLLPSLQKLSLENNFLNGSISTDIWQNRTFATTSRLVIDLRNNSVSNISGAFDPPVNVTLRFQGNPICSNRSIRNIDQYCGPDSGADDEYSNSTNPSGVCPIQACPTDNYYEYVPASPEPCFCASPLRIGYRLKSPSISYFDPYTQLFQSYVTSSLDLDLYQLWIDSYFWEKGPRLRMHLKLFPVVGVSTFNESEVLRISEIFASWEFPGSDLFGPYELLNFTLLGPYSYLNPEIQSKRKSKGVLIACIVAAGVFAAIVSTIVTTLISRRRVKYQSIMSRKRLSTKLSIKIDGVKSFTFREMALATNNFDSSTQVGEGGYGSVFRGILADKKVVAIKRAKEGSLQGQKEFLTEIELLSRLHHRNLVVLLGYCDEEGEQMLVYEFMPNGTLRDWLSAKSKQNLKFGARLRIALGAAKGILYLHTEADPPIFHRDIKASNILLDSKLTAKVADFGLSRLAPVQDDEGVLPNHVSTMVKGTPGYLDPEYFLTRKMTDKSDVYSLGVVFLEILTGMHPISHGKNIVREVNMSHKSGTMFSIMDNRMGSYPAECVEKFVALALKCCQDKPEDRPSMLEVVRTLETILHMMPYTDADPLDNKASFGETTSSSSFSNTRSRDLFESSNALGGDLISGVTLTITPR</sequence>
<dbReference type="AlphaFoldDB" id="A0A1U7XA40"/>
<evidence type="ECO:0000256" key="18">
    <source>
        <dbReference type="ARBA" id="ARBA00048679"/>
    </source>
</evidence>
<keyword evidence="7 20" id="KW-0812">Transmembrane</keyword>
<feature type="domain" description="Protein kinase" evidence="21">
    <location>
        <begin position="631"/>
        <end position="904"/>
    </location>
</feature>
<accession>A0A1U7XA40</accession>
<evidence type="ECO:0000256" key="12">
    <source>
        <dbReference type="ARBA" id="ARBA00022840"/>
    </source>
</evidence>
<dbReference type="GO" id="GO:0016020">
    <property type="term" value="C:membrane"/>
    <property type="evidence" value="ECO:0007669"/>
    <property type="project" value="UniProtKB-SubCell"/>
</dbReference>
<evidence type="ECO:0000256" key="2">
    <source>
        <dbReference type="ARBA" id="ARBA00008684"/>
    </source>
</evidence>
<feature type="transmembrane region" description="Helical" evidence="20">
    <location>
        <begin position="566"/>
        <end position="590"/>
    </location>
</feature>
<dbReference type="CDD" id="cd14066">
    <property type="entry name" value="STKc_IRAK"/>
    <property type="match status" value="1"/>
</dbReference>
<dbReference type="Gene3D" id="3.80.10.10">
    <property type="entry name" value="Ribonuclease Inhibitor"/>
    <property type="match status" value="2"/>
</dbReference>
<evidence type="ECO:0000256" key="17">
    <source>
        <dbReference type="ARBA" id="ARBA00047899"/>
    </source>
</evidence>
<evidence type="ECO:0000256" key="20">
    <source>
        <dbReference type="SAM" id="Phobius"/>
    </source>
</evidence>
<evidence type="ECO:0000256" key="5">
    <source>
        <dbReference type="ARBA" id="ARBA00022614"/>
    </source>
</evidence>
<dbReference type="InterPro" id="IPR011009">
    <property type="entry name" value="Kinase-like_dom_sf"/>
</dbReference>
<evidence type="ECO:0000256" key="16">
    <source>
        <dbReference type="ARBA" id="ARBA00023180"/>
    </source>
</evidence>
<evidence type="ECO:0000256" key="4">
    <source>
        <dbReference type="ARBA" id="ARBA00022527"/>
    </source>
</evidence>
<evidence type="ECO:0000256" key="11">
    <source>
        <dbReference type="ARBA" id="ARBA00022777"/>
    </source>
</evidence>
<dbReference type="Pfam" id="PF08263">
    <property type="entry name" value="LRRNT_2"/>
    <property type="match status" value="1"/>
</dbReference>
<dbReference type="FunFam" id="3.80.10.10:FF:000387">
    <property type="entry name" value="Probable LRR receptor-like serine/threonine-protein kinase At1g06840"/>
    <property type="match status" value="1"/>
</dbReference>
<dbReference type="InterPro" id="IPR013210">
    <property type="entry name" value="LRR_N_plant-typ"/>
</dbReference>
<protein>
    <recommendedName>
        <fullName evidence="3">non-specific serine/threonine protein kinase</fullName>
        <ecNumber evidence="3">2.7.11.1</ecNumber>
    </recommendedName>
</protein>
<evidence type="ECO:0000256" key="15">
    <source>
        <dbReference type="ARBA" id="ARBA00023170"/>
    </source>
</evidence>
<proteinExistence type="inferred from homology"/>
<dbReference type="eggNOG" id="ENOG502QVWS">
    <property type="taxonomic scope" value="Eukaryota"/>
</dbReference>
<dbReference type="SUPFAM" id="SSF56112">
    <property type="entry name" value="Protein kinase-like (PK-like)"/>
    <property type="match status" value="1"/>
</dbReference>
<evidence type="ECO:0000313" key="22">
    <source>
        <dbReference type="Proteomes" id="UP000189701"/>
    </source>
</evidence>
<evidence type="ECO:0000256" key="7">
    <source>
        <dbReference type="ARBA" id="ARBA00022692"/>
    </source>
</evidence>
<feature type="binding site" evidence="19">
    <location>
        <position position="659"/>
    </location>
    <ligand>
        <name>ATP</name>
        <dbReference type="ChEBI" id="CHEBI:30616"/>
    </ligand>
</feature>
<dbReference type="PROSITE" id="PS00107">
    <property type="entry name" value="PROTEIN_KINASE_ATP"/>
    <property type="match status" value="1"/>
</dbReference>
<keyword evidence="10 19" id="KW-0547">Nucleotide-binding</keyword>
<dbReference type="GO" id="GO:0005524">
    <property type="term" value="F:ATP binding"/>
    <property type="evidence" value="ECO:0007669"/>
    <property type="project" value="UniProtKB-UniRule"/>
</dbReference>
<dbReference type="Pfam" id="PF00560">
    <property type="entry name" value="LRR_1"/>
    <property type="match status" value="3"/>
</dbReference>
<comment type="subcellular location">
    <subcellularLocation>
        <location evidence="1">Membrane</location>
        <topology evidence="1">Single-pass type I membrane protein</topology>
    </subcellularLocation>
</comment>
<dbReference type="GO" id="GO:0004674">
    <property type="term" value="F:protein serine/threonine kinase activity"/>
    <property type="evidence" value="ECO:0007669"/>
    <property type="project" value="UniProtKB-KW"/>
</dbReference>
<dbReference type="InterPro" id="IPR032675">
    <property type="entry name" value="LRR_dom_sf"/>
</dbReference>
<evidence type="ECO:0000256" key="1">
    <source>
        <dbReference type="ARBA" id="ARBA00004479"/>
    </source>
</evidence>
<dbReference type="FunFam" id="3.30.200.20:FF:000328">
    <property type="entry name" value="Leucine-rich repeat protein kinase family protein"/>
    <property type="match status" value="1"/>
</dbReference>
<keyword evidence="6" id="KW-0808">Transferase</keyword>